<evidence type="ECO:0000313" key="4">
    <source>
        <dbReference type="Proteomes" id="UP000236286"/>
    </source>
</evidence>
<feature type="region of interest" description="Disordered" evidence="1">
    <location>
        <begin position="391"/>
        <end position="443"/>
    </location>
</feature>
<gene>
    <name evidence="3" type="ORF">CR492_14260</name>
</gene>
<feature type="transmembrane region" description="Helical" evidence="2">
    <location>
        <begin position="352"/>
        <end position="373"/>
    </location>
</feature>
<accession>A0A2J7TEX0</accession>
<name>A0A2J7TEX0_METSI</name>
<dbReference type="AlphaFoldDB" id="A0A2J7TEX0"/>
<evidence type="ECO:0000256" key="2">
    <source>
        <dbReference type="SAM" id="Phobius"/>
    </source>
</evidence>
<feature type="compositionally biased region" description="Basic and acidic residues" evidence="1">
    <location>
        <begin position="76"/>
        <end position="87"/>
    </location>
</feature>
<keyword evidence="2" id="KW-0812">Transmembrane</keyword>
<feature type="compositionally biased region" description="Low complexity" evidence="1">
    <location>
        <begin position="88"/>
        <end position="109"/>
    </location>
</feature>
<evidence type="ECO:0008006" key="5">
    <source>
        <dbReference type="Google" id="ProtNLM"/>
    </source>
</evidence>
<feature type="compositionally biased region" description="Basic and acidic residues" evidence="1">
    <location>
        <begin position="252"/>
        <end position="277"/>
    </location>
</feature>
<reference evidence="3 4" key="1">
    <citation type="submission" date="2017-10" db="EMBL/GenBank/DDBJ databases">
        <title>Genome announcement of Methylocella silvestris TVC from permafrost.</title>
        <authorList>
            <person name="Wang J."/>
            <person name="Geng K."/>
            <person name="Ul-Haque F."/>
            <person name="Crombie A.T."/>
            <person name="Street L.E."/>
            <person name="Wookey P.A."/>
            <person name="Murrell J.C."/>
            <person name="Pratscher J."/>
        </authorList>
    </citation>
    <scope>NUCLEOTIDE SEQUENCE [LARGE SCALE GENOMIC DNA]</scope>
    <source>
        <strain evidence="3 4">TVC</strain>
    </source>
</reference>
<sequence length="621" mass="66044">MADYYPLLARAVAGLADPTPQARSAIYDRARNALLGQLRRLDPPIPVEEIDRESVALEDAVARLEADFAPSPEPAPPEREPQPERAEIPAAPAEPMVAERPNEPSAPHEFAPEPPFAGGPSAPDLPQEQPQAEPQERPPVGAAEAPLAPLAGDGADDAQKIRDDTAKPDFRGGRPASLQTRPPMFFKARRDKTAQEAPPPGAGLPPRRPLGTSLLRTPPRAPAAPDVAPGPAFFPESTSNTAPAPDPLPDQPGRDDDKAWREPVFEPREAEPRRWEMESEPQWGGPAPDPLGGAQAEEWARSDFAPPAPEGDASALGEDGSDPATVSVRPRAETQRPFAPQPRREDAAPRRLWLVGFILGLLVLLIAVAAYQLRDRPEELRQRAAAPVVIPEPAPSSGKIVDRIGGGLAEPQDSAGSPAATSPAPSSAARSAPTATEPETQSARRAALLVEAPEEPNKVRTFLGAVNWKVDNVTNGPNDPLSMAVQATVEIPEEKLEIVMTLQKNFDTSLPASHTMKIQFIEGADSPLGPVQQISVPQMRREDIATGDALNGVPVQITDNTFLVGLTSGGPEAGNLDLIKSRGWIDVPILLSSGKIAKLTFEKGPAGDRAIDDAIAAWKGQ</sequence>
<keyword evidence="2" id="KW-1133">Transmembrane helix</keyword>
<proteinExistence type="predicted"/>
<dbReference type="RefSeq" id="WP_102844412.1">
    <property type="nucleotide sequence ID" value="NZ_PDZR01000017.1"/>
</dbReference>
<feature type="region of interest" description="Disordered" evidence="1">
    <location>
        <begin position="63"/>
        <end position="345"/>
    </location>
</feature>
<comment type="caution">
    <text evidence="3">The sequence shown here is derived from an EMBL/GenBank/DDBJ whole genome shotgun (WGS) entry which is preliminary data.</text>
</comment>
<feature type="compositionally biased region" description="Low complexity" evidence="1">
    <location>
        <begin position="414"/>
        <end position="440"/>
    </location>
</feature>
<dbReference type="OrthoDB" id="8442940at2"/>
<organism evidence="3 4">
    <name type="scientific">Methylocella silvestris</name>
    <dbReference type="NCBI Taxonomy" id="199596"/>
    <lineage>
        <taxon>Bacteria</taxon>
        <taxon>Pseudomonadati</taxon>
        <taxon>Pseudomonadota</taxon>
        <taxon>Alphaproteobacteria</taxon>
        <taxon>Hyphomicrobiales</taxon>
        <taxon>Beijerinckiaceae</taxon>
        <taxon>Methylocella</taxon>
    </lineage>
</organism>
<feature type="compositionally biased region" description="Pro residues" evidence="1">
    <location>
        <begin position="197"/>
        <end position="208"/>
    </location>
</feature>
<dbReference type="EMBL" id="PDZR01000017">
    <property type="protein sequence ID" value="PNG25310.1"/>
    <property type="molecule type" value="Genomic_DNA"/>
</dbReference>
<feature type="compositionally biased region" description="Low complexity" evidence="1">
    <location>
        <begin position="223"/>
        <end position="235"/>
    </location>
</feature>
<protein>
    <recommendedName>
        <fullName evidence="5">CheA signal transduction histidine kinase</fullName>
    </recommendedName>
</protein>
<dbReference type="Proteomes" id="UP000236286">
    <property type="component" value="Unassembled WGS sequence"/>
</dbReference>
<feature type="compositionally biased region" description="Low complexity" evidence="1">
    <location>
        <begin position="126"/>
        <end position="153"/>
    </location>
</feature>
<evidence type="ECO:0000256" key="1">
    <source>
        <dbReference type="SAM" id="MobiDB-lite"/>
    </source>
</evidence>
<feature type="compositionally biased region" description="Basic and acidic residues" evidence="1">
    <location>
        <begin position="157"/>
        <end position="172"/>
    </location>
</feature>
<evidence type="ECO:0000313" key="3">
    <source>
        <dbReference type="EMBL" id="PNG25310.1"/>
    </source>
</evidence>
<keyword evidence="2" id="KW-0472">Membrane</keyword>